<dbReference type="Proteomes" id="UP001430647">
    <property type="component" value="Unassembled WGS sequence"/>
</dbReference>
<proteinExistence type="predicted"/>
<gene>
    <name evidence="1" type="ORF">L3V74_18215</name>
</gene>
<protein>
    <submittedName>
        <fullName evidence="1">Uncharacterized protein</fullName>
    </submittedName>
</protein>
<comment type="caution">
    <text evidence="1">The sequence shown here is derived from an EMBL/GenBank/DDBJ whole genome shotgun (WGS) entry which is preliminary data.</text>
</comment>
<accession>A0ABS9WUP4</accession>
<evidence type="ECO:0000313" key="2">
    <source>
        <dbReference type="Proteomes" id="UP001430647"/>
    </source>
</evidence>
<dbReference type="RefSeq" id="WP_242161152.1">
    <property type="nucleotide sequence ID" value="NZ_JAKJPQ010000017.1"/>
</dbReference>
<dbReference type="EMBL" id="JAKJPQ010000017">
    <property type="protein sequence ID" value="MCI2263470.1"/>
    <property type="molecule type" value="Genomic_DNA"/>
</dbReference>
<reference evidence="1 2" key="1">
    <citation type="journal article" date="2022" name="Curr. Microbiol.">
        <title>Xanthomonas indica sp. nov., a Novel Member of Non-Pathogenic Xanthomonas Community from Healthy Rice Seeds.</title>
        <authorList>
            <person name="Rana R."/>
            <person name="Madhavan V.N."/>
            <person name="Saroha T."/>
            <person name="Bansal K."/>
            <person name="Kaur A."/>
            <person name="Sonti R.V."/>
            <person name="Patel H.K."/>
            <person name="Patil P.B."/>
        </authorList>
    </citation>
    <scope>NUCLEOTIDE SEQUENCE [LARGE SCALE GENOMIC DNA]</scope>
    <source>
        <strain evidence="1 2">PPL560</strain>
    </source>
</reference>
<feature type="non-terminal residue" evidence="1">
    <location>
        <position position="90"/>
    </location>
</feature>
<keyword evidence="2" id="KW-1185">Reference proteome</keyword>
<evidence type="ECO:0000313" key="1">
    <source>
        <dbReference type="EMBL" id="MCI2263470.1"/>
    </source>
</evidence>
<sequence length="90" mass="9693">MTLPHGISPGSTQRQPLEAIGDGDFAATLACVPLHPVIKAPDERTARAGLAWPGLACAAYARDTRRSQLSCSRDGRRGIRCLITRNRVEP</sequence>
<name>A0ABS9WUP4_9XANT</name>
<organism evidence="1 2">
    <name type="scientific">Xanthomonas indica</name>
    <dbReference type="NCBI Taxonomy" id="2912242"/>
    <lineage>
        <taxon>Bacteria</taxon>
        <taxon>Pseudomonadati</taxon>
        <taxon>Pseudomonadota</taxon>
        <taxon>Gammaproteobacteria</taxon>
        <taxon>Lysobacterales</taxon>
        <taxon>Lysobacteraceae</taxon>
        <taxon>Xanthomonas</taxon>
    </lineage>
</organism>